<feature type="region of interest" description="Disordered" evidence="1">
    <location>
        <begin position="50"/>
        <end position="100"/>
    </location>
</feature>
<protein>
    <submittedName>
        <fullName evidence="2">Uncharacterized protein</fullName>
    </submittedName>
</protein>
<dbReference type="AlphaFoldDB" id="A0A1D2A0C6"/>
<name>A0A1D2A0C6_AUXPR</name>
<reference evidence="2" key="1">
    <citation type="submission" date="2015-08" db="EMBL/GenBank/DDBJ databases">
        <authorList>
            <person name="Babu N.S."/>
            <person name="Beckwith C.J."/>
            <person name="Beseler K.G."/>
            <person name="Brison A."/>
            <person name="Carone J.V."/>
            <person name="Caskin T.P."/>
            <person name="Diamond M."/>
            <person name="Durham M.E."/>
            <person name="Foxe J.M."/>
            <person name="Go M."/>
            <person name="Henderson B.A."/>
            <person name="Jones I.B."/>
            <person name="McGettigan J.A."/>
            <person name="Micheletti S.J."/>
            <person name="Nasrallah M.E."/>
            <person name="Ortiz D."/>
            <person name="Piller C.R."/>
            <person name="Privatt S.R."/>
            <person name="Schneider S.L."/>
            <person name="Sharp S."/>
            <person name="Smith T.C."/>
            <person name="Stanton J.D."/>
            <person name="Ullery H.E."/>
            <person name="Wilson R.J."/>
            <person name="Serrano M.G."/>
            <person name="Buck G."/>
            <person name="Lee V."/>
            <person name="Wang Y."/>
            <person name="Carvalho R."/>
            <person name="Voegtly L."/>
            <person name="Shi R."/>
            <person name="Duckworth R."/>
            <person name="Johnson A."/>
            <person name="Loviza R."/>
            <person name="Walstead R."/>
            <person name="Shah Z."/>
            <person name="Kiflezghi M."/>
            <person name="Wade K."/>
            <person name="Ball S.L."/>
            <person name="Bradley K.W."/>
            <person name="Asai D.J."/>
            <person name="Bowman C.A."/>
            <person name="Russell D.A."/>
            <person name="Pope W.H."/>
            <person name="Jacobs-Sera D."/>
            <person name="Hendrix R.W."/>
            <person name="Hatfull G.F."/>
        </authorList>
    </citation>
    <scope>NUCLEOTIDE SEQUENCE</scope>
</reference>
<feature type="region of interest" description="Disordered" evidence="1">
    <location>
        <begin position="13"/>
        <end position="38"/>
    </location>
</feature>
<feature type="compositionally biased region" description="Gly residues" evidence="1">
    <location>
        <begin position="150"/>
        <end position="166"/>
    </location>
</feature>
<proteinExistence type="predicted"/>
<evidence type="ECO:0000256" key="1">
    <source>
        <dbReference type="SAM" id="MobiDB-lite"/>
    </source>
</evidence>
<organism evidence="2">
    <name type="scientific">Auxenochlorella protothecoides</name>
    <name type="common">Green microalga</name>
    <name type="synonym">Chlorella protothecoides</name>
    <dbReference type="NCBI Taxonomy" id="3075"/>
    <lineage>
        <taxon>Eukaryota</taxon>
        <taxon>Viridiplantae</taxon>
        <taxon>Chlorophyta</taxon>
        <taxon>core chlorophytes</taxon>
        <taxon>Trebouxiophyceae</taxon>
        <taxon>Chlorellales</taxon>
        <taxon>Chlorellaceae</taxon>
        <taxon>Auxenochlorella</taxon>
    </lineage>
</organism>
<accession>A0A1D2A0C6</accession>
<feature type="non-terminal residue" evidence="2">
    <location>
        <position position="166"/>
    </location>
</feature>
<gene>
    <name evidence="2" type="ORF">g.7505</name>
</gene>
<feature type="region of interest" description="Disordered" evidence="1">
    <location>
        <begin position="144"/>
        <end position="166"/>
    </location>
</feature>
<dbReference type="EMBL" id="GDKF01005995">
    <property type="protein sequence ID" value="JAT72627.1"/>
    <property type="molecule type" value="Transcribed_RNA"/>
</dbReference>
<sequence>MDSLKGLAGKYLGTGEQGAEGVHGEPGTTASGGGGFRDKLTNLAEGYLNKKPGPIDPNQQGHASVASAEGAIPTHATPGGLEGKAASGQTGQPAAGASSYIEKAKDAARSYLDKHPVEEGGAPKAGIAGYLDKAKVAAKDFLDKPAGTTGEAGAGGHGGGFGAHTL</sequence>
<evidence type="ECO:0000313" key="2">
    <source>
        <dbReference type="EMBL" id="JAT72627.1"/>
    </source>
</evidence>